<sequence>MATANPAAVAHPGIVRLDPISLRTKRLSALSTMTLPLIGTAAATWFLFTGNFTATDIWLFAGMYFVHMFGITVGFHRYLAHKAFKSGPVFEAIMMITASMGAQGPVMWWVTTHRRHHRFSDQEGDPHSPNLHGRTFKQRMHGLWYAHMPWMLSDENSKWSVFAPDVLRDRRLMYFHRTYFTWVASGVILPGLIGLAVEQTWMSFVTGVAFGGLARIFLANQAAWMVGSVCHAIGGRPFENEDKSANNWPVALLTFGEGLQNNHHAFPGSYRHGVTWREPDLSGWIIAGLGKIGVVRELREPTKEQIQKKRDQAAAMAGAGRSATTRTE</sequence>
<keyword evidence="6" id="KW-0560">Oxidoreductase</keyword>
<feature type="domain" description="Fatty acid desaturase" evidence="12">
    <location>
        <begin position="58"/>
        <end position="268"/>
    </location>
</feature>
<protein>
    <submittedName>
        <fullName evidence="13">Acyl-CoA desaturase</fullName>
    </submittedName>
</protein>
<keyword evidence="14" id="KW-1185">Reference proteome</keyword>
<feature type="transmembrane region" description="Helical" evidence="11">
    <location>
        <begin position="201"/>
        <end position="218"/>
    </location>
</feature>
<dbReference type="InterPro" id="IPR015876">
    <property type="entry name" value="Acyl-CoA_DS"/>
</dbReference>
<evidence type="ECO:0000256" key="7">
    <source>
        <dbReference type="ARBA" id="ARBA00023004"/>
    </source>
</evidence>
<keyword evidence="3 11" id="KW-0812">Transmembrane</keyword>
<geneLocation type="plasmid" evidence="13 14">
    <name>unnamed1</name>
</geneLocation>
<dbReference type="PANTHER" id="PTHR11351">
    <property type="entry name" value="ACYL-COA DESATURASE"/>
    <property type="match status" value="1"/>
</dbReference>
<organism evidence="13 14">
    <name type="scientific">Streptomyces goshikiensis</name>
    <dbReference type="NCBI Taxonomy" id="1942"/>
    <lineage>
        <taxon>Bacteria</taxon>
        <taxon>Bacillati</taxon>
        <taxon>Actinomycetota</taxon>
        <taxon>Actinomycetes</taxon>
        <taxon>Kitasatosporales</taxon>
        <taxon>Streptomycetaceae</taxon>
        <taxon>Streptomyces</taxon>
    </lineage>
</organism>
<evidence type="ECO:0000256" key="11">
    <source>
        <dbReference type="SAM" id="Phobius"/>
    </source>
</evidence>
<dbReference type="RefSeq" id="WP_073776704.1">
    <property type="nucleotide sequence ID" value="NZ_BMVE01000016.1"/>
</dbReference>
<evidence type="ECO:0000259" key="12">
    <source>
        <dbReference type="Pfam" id="PF00487"/>
    </source>
</evidence>
<feature type="transmembrane region" description="Helical" evidence="11">
    <location>
        <begin position="92"/>
        <end position="110"/>
    </location>
</feature>
<dbReference type="GeneID" id="91413986"/>
<evidence type="ECO:0000256" key="8">
    <source>
        <dbReference type="ARBA" id="ARBA00023098"/>
    </source>
</evidence>
<name>A0ABZ1RWK0_9ACTN</name>
<evidence type="ECO:0000313" key="14">
    <source>
        <dbReference type="Proteomes" id="UP001432075"/>
    </source>
</evidence>
<feature type="region of interest" description="Disordered" evidence="10">
    <location>
        <begin position="303"/>
        <end position="328"/>
    </location>
</feature>
<gene>
    <name evidence="13" type="ORF">OHU17_35955</name>
</gene>
<comment type="subcellular location">
    <subcellularLocation>
        <location evidence="1">Membrane</location>
        <topology evidence="1">Multi-pass membrane protein</topology>
    </subcellularLocation>
</comment>
<dbReference type="Proteomes" id="UP001432075">
    <property type="component" value="Plasmid unnamed1"/>
</dbReference>
<keyword evidence="5 11" id="KW-1133">Transmembrane helix</keyword>
<evidence type="ECO:0000256" key="1">
    <source>
        <dbReference type="ARBA" id="ARBA00004141"/>
    </source>
</evidence>
<keyword evidence="7" id="KW-0408">Iron</keyword>
<reference evidence="13" key="1">
    <citation type="submission" date="2022-10" db="EMBL/GenBank/DDBJ databases">
        <title>The complete genomes of actinobacterial strains from the NBC collection.</title>
        <authorList>
            <person name="Joergensen T.S."/>
            <person name="Alvarez Arevalo M."/>
            <person name="Sterndorff E.B."/>
            <person name="Faurdal D."/>
            <person name="Vuksanovic O."/>
            <person name="Mourched A.-S."/>
            <person name="Charusanti P."/>
            <person name="Shaw S."/>
            <person name="Blin K."/>
            <person name="Weber T."/>
        </authorList>
    </citation>
    <scope>NUCLEOTIDE SEQUENCE</scope>
    <source>
        <strain evidence="13">NBC_00283</strain>
        <plasmid evidence="13">unnamed1</plasmid>
    </source>
</reference>
<evidence type="ECO:0000256" key="5">
    <source>
        <dbReference type="ARBA" id="ARBA00022989"/>
    </source>
</evidence>
<feature type="transmembrane region" description="Helical" evidence="11">
    <location>
        <begin position="27"/>
        <end position="48"/>
    </location>
</feature>
<evidence type="ECO:0000256" key="3">
    <source>
        <dbReference type="ARBA" id="ARBA00022692"/>
    </source>
</evidence>
<comment type="similarity">
    <text evidence="2">Belongs to the fatty acid desaturase type 2 family.</text>
</comment>
<keyword evidence="4" id="KW-0276">Fatty acid metabolism</keyword>
<keyword evidence="9 11" id="KW-0472">Membrane</keyword>
<evidence type="ECO:0000256" key="9">
    <source>
        <dbReference type="ARBA" id="ARBA00023136"/>
    </source>
</evidence>
<dbReference type="PANTHER" id="PTHR11351:SF3">
    <property type="entry name" value="BLL4393 PROTEIN"/>
    <property type="match status" value="1"/>
</dbReference>
<keyword evidence="13" id="KW-0614">Plasmid</keyword>
<evidence type="ECO:0000313" key="13">
    <source>
        <dbReference type="EMBL" id="WUO51268.1"/>
    </source>
</evidence>
<dbReference type="Pfam" id="PF00487">
    <property type="entry name" value="FA_desaturase"/>
    <property type="match status" value="1"/>
</dbReference>
<feature type="compositionally biased region" description="Low complexity" evidence="10">
    <location>
        <begin position="313"/>
        <end position="328"/>
    </location>
</feature>
<keyword evidence="8" id="KW-0443">Lipid metabolism</keyword>
<dbReference type="CDD" id="cd03505">
    <property type="entry name" value="Delta9-FADS-like"/>
    <property type="match status" value="1"/>
</dbReference>
<dbReference type="EMBL" id="CP108058">
    <property type="protein sequence ID" value="WUO51268.1"/>
    <property type="molecule type" value="Genomic_DNA"/>
</dbReference>
<accession>A0ABZ1RWK0</accession>
<evidence type="ECO:0000256" key="6">
    <source>
        <dbReference type="ARBA" id="ARBA00023002"/>
    </source>
</evidence>
<feature type="transmembrane region" description="Helical" evidence="11">
    <location>
        <begin position="178"/>
        <end position="195"/>
    </location>
</feature>
<evidence type="ECO:0000256" key="2">
    <source>
        <dbReference type="ARBA" id="ARBA00008749"/>
    </source>
</evidence>
<proteinExistence type="inferred from homology"/>
<evidence type="ECO:0000256" key="4">
    <source>
        <dbReference type="ARBA" id="ARBA00022832"/>
    </source>
</evidence>
<feature type="compositionally biased region" description="Basic and acidic residues" evidence="10">
    <location>
        <begin position="303"/>
        <end position="312"/>
    </location>
</feature>
<dbReference type="InterPro" id="IPR005804">
    <property type="entry name" value="FA_desaturase_dom"/>
</dbReference>
<feature type="transmembrane region" description="Helical" evidence="11">
    <location>
        <begin position="57"/>
        <end position="80"/>
    </location>
</feature>
<evidence type="ECO:0000256" key="10">
    <source>
        <dbReference type="SAM" id="MobiDB-lite"/>
    </source>
</evidence>